<dbReference type="Proteomes" id="UP001168821">
    <property type="component" value="Unassembled WGS sequence"/>
</dbReference>
<feature type="compositionally biased region" description="Low complexity" evidence="1">
    <location>
        <begin position="10"/>
        <end position="24"/>
    </location>
</feature>
<evidence type="ECO:0000256" key="1">
    <source>
        <dbReference type="SAM" id="MobiDB-lite"/>
    </source>
</evidence>
<proteinExistence type="predicted"/>
<evidence type="ECO:0000313" key="3">
    <source>
        <dbReference type="Proteomes" id="UP001168821"/>
    </source>
</evidence>
<accession>A0AA38I150</accession>
<feature type="region of interest" description="Disordered" evidence="1">
    <location>
        <begin position="45"/>
        <end position="64"/>
    </location>
</feature>
<name>A0AA38I150_9CUCU</name>
<gene>
    <name evidence="2" type="ORF">Zmor_024782</name>
</gene>
<keyword evidence="3" id="KW-1185">Reference proteome</keyword>
<comment type="caution">
    <text evidence="2">The sequence shown here is derived from an EMBL/GenBank/DDBJ whole genome shotgun (WGS) entry which is preliminary data.</text>
</comment>
<organism evidence="2 3">
    <name type="scientific">Zophobas morio</name>
    <dbReference type="NCBI Taxonomy" id="2755281"/>
    <lineage>
        <taxon>Eukaryota</taxon>
        <taxon>Metazoa</taxon>
        <taxon>Ecdysozoa</taxon>
        <taxon>Arthropoda</taxon>
        <taxon>Hexapoda</taxon>
        <taxon>Insecta</taxon>
        <taxon>Pterygota</taxon>
        <taxon>Neoptera</taxon>
        <taxon>Endopterygota</taxon>
        <taxon>Coleoptera</taxon>
        <taxon>Polyphaga</taxon>
        <taxon>Cucujiformia</taxon>
        <taxon>Tenebrionidae</taxon>
        <taxon>Zophobas</taxon>
    </lineage>
</organism>
<protein>
    <submittedName>
        <fullName evidence="2">Uncharacterized protein</fullName>
    </submittedName>
</protein>
<dbReference type="EMBL" id="JALNTZ010000007">
    <property type="protein sequence ID" value="KAJ3647254.1"/>
    <property type="molecule type" value="Genomic_DNA"/>
</dbReference>
<reference evidence="2" key="1">
    <citation type="journal article" date="2023" name="G3 (Bethesda)">
        <title>Whole genome assemblies of Zophobas morio and Tenebrio molitor.</title>
        <authorList>
            <person name="Kaur S."/>
            <person name="Stinson S.A."/>
            <person name="diCenzo G.C."/>
        </authorList>
    </citation>
    <scope>NUCLEOTIDE SEQUENCE</scope>
    <source>
        <strain evidence="2">QUZm001</strain>
    </source>
</reference>
<sequence>MPASAQSDFLLRPAPRPRASLAPPQCCQPKGAKGFSGWKRESGGKAAAALGTGRGPLRRTSGKTRYNPSCISRSHDRPFCCSCGVPFIHSYSDTESMMELLKSEQSLAGGFDGVSDCTWMRRVVPRALFHQAMTQIRTKEETEAFDTVTECLDLTADRRTGVIRFGCNGKFS</sequence>
<dbReference type="AlphaFoldDB" id="A0AA38I150"/>
<feature type="region of interest" description="Disordered" evidence="1">
    <location>
        <begin position="1"/>
        <end position="30"/>
    </location>
</feature>
<evidence type="ECO:0000313" key="2">
    <source>
        <dbReference type="EMBL" id="KAJ3647254.1"/>
    </source>
</evidence>